<comment type="similarity">
    <text evidence="2">Belongs to the cytochrome P450 family.</text>
</comment>
<dbReference type="OrthoDB" id="236246at2"/>
<dbReference type="GO" id="GO:0020037">
    <property type="term" value="F:heme binding"/>
    <property type="evidence" value="ECO:0007669"/>
    <property type="project" value="InterPro"/>
</dbReference>
<evidence type="ECO:0000313" key="8">
    <source>
        <dbReference type="EMBL" id="SMH56089.1"/>
    </source>
</evidence>
<evidence type="ECO:0000256" key="5">
    <source>
        <dbReference type="ARBA" id="ARBA00023002"/>
    </source>
</evidence>
<dbReference type="Proteomes" id="UP000193083">
    <property type="component" value="Unassembled WGS sequence"/>
</dbReference>
<dbReference type="SUPFAM" id="SSF54909">
    <property type="entry name" value="Dimeric alpha+beta barrel"/>
    <property type="match status" value="1"/>
</dbReference>
<evidence type="ECO:0000256" key="3">
    <source>
        <dbReference type="ARBA" id="ARBA00022559"/>
    </source>
</evidence>
<gene>
    <name evidence="8" type="ORF">SAMN02982922_5456</name>
</gene>
<dbReference type="Pfam" id="PF00067">
    <property type="entry name" value="p450"/>
    <property type="match status" value="1"/>
</dbReference>
<dbReference type="InterPro" id="IPR006314">
    <property type="entry name" value="Dyp_peroxidase"/>
</dbReference>
<dbReference type="InterPro" id="IPR036396">
    <property type="entry name" value="Cyt_P450_sf"/>
</dbReference>
<dbReference type="SUPFAM" id="SSF48264">
    <property type="entry name" value="Cytochrome P450"/>
    <property type="match status" value="1"/>
</dbReference>
<comment type="cofactor">
    <cofactor evidence="1">
        <name>heme b</name>
        <dbReference type="ChEBI" id="CHEBI:60344"/>
    </cofactor>
</comment>
<accession>A0A1X7PV02</accession>
<dbReference type="PANTHER" id="PTHR30521:SF0">
    <property type="entry name" value="DYP-TYPE PEROXIDASE FAMILY PROTEIN"/>
    <property type="match status" value="1"/>
</dbReference>
<keyword evidence="3 8" id="KW-0575">Peroxidase</keyword>
<dbReference type="Gene3D" id="1.10.630.10">
    <property type="entry name" value="Cytochrome P450"/>
    <property type="match status" value="1"/>
</dbReference>
<organism evidence="8 9">
    <name type="scientific">Mesorhizobium australicum</name>
    <dbReference type="NCBI Taxonomy" id="536018"/>
    <lineage>
        <taxon>Bacteria</taxon>
        <taxon>Pseudomonadati</taxon>
        <taxon>Pseudomonadota</taxon>
        <taxon>Alphaproteobacteria</taxon>
        <taxon>Hyphomicrobiales</taxon>
        <taxon>Phyllobacteriaceae</taxon>
        <taxon>Mesorhizobium</taxon>
    </lineage>
</organism>
<evidence type="ECO:0000256" key="1">
    <source>
        <dbReference type="ARBA" id="ARBA00001970"/>
    </source>
</evidence>
<keyword evidence="7" id="KW-0812">Transmembrane</keyword>
<dbReference type="GO" id="GO:0004497">
    <property type="term" value="F:monooxygenase activity"/>
    <property type="evidence" value="ECO:0007669"/>
    <property type="project" value="InterPro"/>
</dbReference>
<evidence type="ECO:0000313" key="9">
    <source>
        <dbReference type="Proteomes" id="UP000193083"/>
    </source>
</evidence>
<keyword evidence="7" id="KW-0472">Membrane</keyword>
<dbReference type="RefSeq" id="WP_085467038.1">
    <property type="nucleotide sequence ID" value="NZ_FXBL01000004.1"/>
</dbReference>
<sequence length="1435" mass="157966">MITTKYFDGVIKAQAEQGPVSDMPPFDLGRLRSKGGIGEWVKGLIFEDPRWWLKIVRRWWPTVRIGKFVLVTRDADVREILERESEFITPYGLEMTEMAGGSNFILGMQDGPDYRKLKKPLLSAFPPAEVEARVRPIAARHAREIMDRASPGFDAIAGLMKIVPVKICREYFGMIVDDEDEFADWSIALSSIFFSDPTANKATRELAVVAADRMIKAVDRSIAAVREGSALPDTPLSRMVAMIDQGVLKLEEVHSVMLGMISGFAPTNLLAGGNCLDVILSKPEAQTAVRLAVGAGDTKALDKAVLEAMRFKPIWIGPWRYASADLRIAEGTPREKVIPHKSTVMPATLSAMFDPDAVERPDEFDPERPKKTYMVYGHGIHVCIGIEVARVQIGECLRAIFAKKGVRRMPGRAGKMTRIGAFPEHLRIDFEREDLDRIAPQSLVTVALPTKPGVSLGEVRDSVDKLGNPAGDEMRAALDAAGIIHFASIAVADTGKADPATGKPLGMVVLEFSGDGDSRQVIAALAHHASPIVRPILERACDIPAGGDLEELFAKKSIDISPSFGSTAGLVFAGTPGHSVQRIRAEAKLAAFAERIAETPHPGDARGAAGVLAEVREKLKADGGYDWAFRSTESLLERPPGNIRRAIQATLGSFGFTAVLVALIAACAWITYWYVFGPAPGIIRNLLVGGTSLVLALIGLAFVIGILLFLARFALDRLERTDKRGVESIPLDDLEKIQKREDHSAQNHLTAISVMKPGTLRRLALRLAFYLISISAQKVFRPGYLADINTIHFARWVLLPGTDRLMFFSNYGGSWESYLEDFITKAAAGLTGVWSNTVGFPRAKDLFGDGARDGDRFKRWARRQQVPTLFWYSAYPEVNTQRIRINSRIRRGICRATDGEARDWLSLFGSRPRPRISQDLVEAAAKPEAPQPPEPLESGEIQSIFFNAFGALDYGHLTAFEVPGGLGRDGRRTWLEFLTAQTSFGDPIPRDRAMTIAFGPRGLRRLGLDGGADEEALKRFPNAFLQGMGHPERSRILDDIGESQPGKWRWGSPEKPVDMIVLCYAKDPSLLAKKVAEVKKRAKAAGLSPGFDLPLETKRQAPLETKRYNRAAAASHERAETVRRNGRAIEHFGFADGISQPAVRGTARAHGGAPEANVVAAGEFLFGYRDEHGFYPVSPAVKAHHDPSGILSSLRFRRGADGTTDALHDFGRNGSFIVVRQFEQHVDAFDDYCVFAAKTKAKEHDDPSITPEWIAAKMMGRWKDGSSLVRNPEGRPDRPVDNAFSYGAEDPQGLRCPFGAHIRRSNPRDSLGDDHATQISIGKRHRILRVGRTYEVPGAKKGETEKGLLFMCLNADIERQYEFMQQTWVSARSFHGLAGEKDPAIGANEGKGRFSIPKWEGNVVLREMPSFVTTRGGGYFFMPSRAALRFMISRL</sequence>
<keyword evidence="5" id="KW-0560">Oxidoreductase</keyword>
<dbReference type="GO" id="GO:0005829">
    <property type="term" value="C:cytosol"/>
    <property type="evidence" value="ECO:0007669"/>
    <property type="project" value="TreeGrafter"/>
</dbReference>
<dbReference type="InterPro" id="IPR011008">
    <property type="entry name" value="Dimeric_a/b-barrel"/>
</dbReference>
<dbReference type="EMBL" id="FXBL01000004">
    <property type="protein sequence ID" value="SMH56089.1"/>
    <property type="molecule type" value="Genomic_DNA"/>
</dbReference>
<dbReference type="PANTHER" id="PTHR30521">
    <property type="entry name" value="DEFERROCHELATASE/PEROXIDASE"/>
    <property type="match status" value="1"/>
</dbReference>
<feature type="transmembrane region" description="Helical" evidence="7">
    <location>
        <begin position="687"/>
        <end position="715"/>
    </location>
</feature>
<evidence type="ECO:0000256" key="7">
    <source>
        <dbReference type="SAM" id="Phobius"/>
    </source>
</evidence>
<dbReference type="InterPro" id="IPR002397">
    <property type="entry name" value="Cyt_P450_B"/>
</dbReference>
<keyword evidence="9" id="KW-1185">Reference proteome</keyword>
<feature type="transmembrane region" description="Helical" evidence="7">
    <location>
        <begin position="654"/>
        <end position="675"/>
    </location>
</feature>
<dbReference type="PROSITE" id="PS51404">
    <property type="entry name" value="DYP_PEROXIDASE"/>
    <property type="match status" value="1"/>
</dbReference>
<keyword evidence="7" id="KW-1133">Transmembrane helix</keyword>
<evidence type="ECO:0000256" key="6">
    <source>
        <dbReference type="ARBA" id="ARBA00023004"/>
    </source>
</evidence>
<dbReference type="GO" id="GO:0016705">
    <property type="term" value="F:oxidoreductase activity, acting on paired donors, with incorporation or reduction of molecular oxygen"/>
    <property type="evidence" value="ECO:0007669"/>
    <property type="project" value="InterPro"/>
</dbReference>
<dbReference type="GO" id="GO:0004601">
    <property type="term" value="F:peroxidase activity"/>
    <property type="evidence" value="ECO:0007669"/>
    <property type="project" value="UniProtKB-KW"/>
</dbReference>
<reference evidence="8 9" key="1">
    <citation type="submission" date="2017-04" db="EMBL/GenBank/DDBJ databases">
        <authorList>
            <person name="Afonso C.L."/>
            <person name="Miller P.J."/>
            <person name="Scott M.A."/>
            <person name="Spackman E."/>
            <person name="Goraichik I."/>
            <person name="Dimitrov K.M."/>
            <person name="Suarez D.L."/>
            <person name="Swayne D.E."/>
        </authorList>
    </citation>
    <scope>NUCLEOTIDE SEQUENCE [LARGE SCALE GENOMIC DNA]</scope>
    <source>
        <strain evidence="8 9">B5P</strain>
    </source>
</reference>
<keyword evidence="4" id="KW-0479">Metal-binding</keyword>
<dbReference type="PRINTS" id="PR00359">
    <property type="entry name" value="BP450"/>
</dbReference>
<dbReference type="InterPro" id="IPR001128">
    <property type="entry name" value="Cyt_P450"/>
</dbReference>
<evidence type="ECO:0000256" key="2">
    <source>
        <dbReference type="ARBA" id="ARBA00010617"/>
    </source>
</evidence>
<keyword evidence="6" id="KW-0408">Iron</keyword>
<protein>
    <submittedName>
        <fullName evidence="8">Dyp-type peroxidase family</fullName>
    </submittedName>
</protein>
<evidence type="ECO:0000256" key="4">
    <source>
        <dbReference type="ARBA" id="ARBA00022723"/>
    </source>
</evidence>
<proteinExistence type="inferred from homology"/>
<name>A0A1X7PV02_9HYPH</name>
<dbReference type="GO" id="GO:0005506">
    <property type="term" value="F:iron ion binding"/>
    <property type="evidence" value="ECO:0007669"/>
    <property type="project" value="InterPro"/>
</dbReference>